<reference evidence="2" key="5">
    <citation type="submission" date="2011-05" db="EMBL/GenBank/DDBJ databases">
        <authorList>
            <consortium name="VectorBase"/>
        </authorList>
    </citation>
    <scope>NUCLEOTIDE SEQUENCE</scope>
    <source>
        <strain evidence="2">PEST</strain>
    </source>
</reference>
<reference evidence="2" key="2">
    <citation type="submission" date="2002-03" db="EMBL/GenBank/DDBJ databases">
        <authorList>
            <consortium name="The Anopheles Genome Sequencing Consortium"/>
        </authorList>
    </citation>
    <scope>NUCLEOTIDE SEQUENCE</scope>
    <source>
        <strain evidence="2">PEST</strain>
    </source>
</reference>
<organism evidence="2">
    <name type="scientific">Anopheles gambiae</name>
    <name type="common">African malaria mosquito</name>
    <dbReference type="NCBI Taxonomy" id="7165"/>
    <lineage>
        <taxon>Eukaryota</taxon>
        <taxon>Metazoa</taxon>
        <taxon>Ecdysozoa</taxon>
        <taxon>Arthropoda</taxon>
        <taxon>Hexapoda</taxon>
        <taxon>Insecta</taxon>
        <taxon>Pterygota</taxon>
        <taxon>Neoptera</taxon>
        <taxon>Endopterygota</taxon>
        <taxon>Diptera</taxon>
        <taxon>Nematocera</taxon>
        <taxon>Culicoidea</taxon>
        <taxon>Culicidae</taxon>
        <taxon>Anophelinae</taxon>
        <taxon>Anopheles</taxon>
    </lineage>
</organism>
<sequence>MIATGTKIEFHYNKAIFNISYAFHQTPALEDQWLDFDIDIKRQLNDLRRRVELCSYLRNRNKDRLIKNFVDYLYARSHLPPGCPFPAGSYYMCNLKLSDVPIPAFLPEANYMLELQYFSEVRGRALAELRIHGRIVRLIDNILALPTKTPPPVTKKPAKV</sequence>
<name>A7US90_ANOGA</name>
<protein>
    <submittedName>
        <fullName evidence="2">AGAP011022-PA</fullName>
    </submittedName>
</protein>
<dbReference type="VEuPathDB" id="VectorBase:AGAMI1_006789"/>
<evidence type="ECO:0000313" key="2">
    <source>
        <dbReference type="EMBL" id="EDO64398.1"/>
    </source>
</evidence>
<evidence type="ECO:0000256" key="1">
    <source>
        <dbReference type="ARBA" id="ARBA00022729"/>
    </source>
</evidence>
<accession>A7US90</accession>
<keyword evidence="1" id="KW-0732">Signal</keyword>
<gene>
    <name evidence="2" type="ORF">AgaP_AGAP011022</name>
</gene>
<dbReference type="InterPro" id="IPR036846">
    <property type="entry name" value="GM2-AP_sf"/>
</dbReference>
<dbReference type="HOGENOM" id="CLU_121583_1_0_1"/>
<dbReference type="PhylomeDB" id="A7US90"/>
<dbReference type="PANTHER" id="PTHR20898">
    <property type="entry name" value="DAEDALUS ON 3-RELATED-RELATED"/>
    <property type="match status" value="1"/>
</dbReference>
<dbReference type="PaxDb" id="7165-AGAP011022-PA"/>
<dbReference type="EMBL" id="AAAB01008823">
    <property type="protein sequence ID" value="EDO64398.1"/>
    <property type="molecule type" value="Genomic_DNA"/>
</dbReference>
<proteinExistence type="predicted"/>
<comment type="caution">
    <text evidence="2">The sequence shown here is derived from an EMBL/GenBank/DDBJ whole genome shotgun (WGS) entry which is preliminary data.</text>
</comment>
<dbReference type="PANTHER" id="PTHR20898:SF1">
    <property type="entry name" value="MD-2-RELATED LIPID-RECOGNITION DOMAIN-CONTAINING PROTEIN"/>
    <property type="match status" value="1"/>
</dbReference>
<dbReference type="InterPro" id="IPR010512">
    <property type="entry name" value="DUF1091"/>
</dbReference>
<dbReference type="AlphaFoldDB" id="A7US90"/>
<dbReference type="Pfam" id="PF06477">
    <property type="entry name" value="DUF1091"/>
    <property type="match status" value="1"/>
</dbReference>
<dbReference type="SMART" id="SM00697">
    <property type="entry name" value="DM8"/>
    <property type="match status" value="1"/>
</dbReference>
<dbReference type="SUPFAM" id="SSF63707">
    <property type="entry name" value="Ganglioside M2 (gm2) activator"/>
    <property type="match status" value="1"/>
</dbReference>
<dbReference type="Gene3D" id="2.70.220.10">
    <property type="entry name" value="Ganglioside GM2 activator"/>
    <property type="match status" value="1"/>
</dbReference>
<reference evidence="2" key="1">
    <citation type="journal article" date="2002" name="Science">
        <title>The genome sequence of the malaria mosquito Anopheles gambiae.</title>
        <authorList>
            <person name="Holt R.A."/>
            <person name="Subramanian G.M."/>
            <person name="Halpern A."/>
            <person name="Sutton G.G."/>
            <person name="Charlab R."/>
            <person name="Nusskern D.R."/>
            <person name="Wincker P."/>
            <person name="Clark A.G."/>
            <person name="Ribeiro J.M."/>
            <person name="Wides R."/>
            <person name="Salzberg S.L."/>
            <person name="Loftus B."/>
            <person name="Yandell M."/>
            <person name="Majoros W.H."/>
            <person name="Rusch D.B."/>
            <person name="Lai Z."/>
            <person name="Kraft C.L."/>
            <person name="Abril J.F."/>
            <person name="Anthouard V."/>
            <person name="Arensburger P."/>
            <person name="Atkinson P.W."/>
            <person name="Baden H."/>
            <person name="de Berardinis V."/>
            <person name="Baldwin D."/>
            <person name="Benes V."/>
            <person name="Biedler J."/>
            <person name="Blass C."/>
            <person name="Bolanos R."/>
            <person name="Boscus D."/>
            <person name="Barnstead M."/>
            <person name="Cai S."/>
            <person name="Center A."/>
            <person name="Chaturverdi K."/>
            <person name="Christophides G.K."/>
            <person name="Chrystal M.A."/>
            <person name="Clamp M."/>
            <person name="Cravchik A."/>
            <person name="Curwen V."/>
            <person name="Dana A."/>
            <person name="Delcher A."/>
            <person name="Dew I."/>
            <person name="Evans C.A."/>
            <person name="Flanigan M."/>
            <person name="Grundschober-Freimoser A."/>
            <person name="Friedli L."/>
            <person name="Gu Z."/>
            <person name="Guan P."/>
            <person name="Guigo R."/>
            <person name="Hillenmeyer M.E."/>
            <person name="Hladun S.L."/>
            <person name="Hogan J.R."/>
            <person name="Hong Y.S."/>
            <person name="Hoover J."/>
            <person name="Jaillon O."/>
            <person name="Ke Z."/>
            <person name="Kodira C."/>
            <person name="Kokoza E."/>
            <person name="Koutsos A."/>
            <person name="Letunic I."/>
            <person name="Levitsky A."/>
            <person name="Liang Y."/>
            <person name="Lin J.J."/>
            <person name="Lobo N.F."/>
            <person name="Lopez J.R."/>
            <person name="Malek J.A."/>
            <person name="McIntosh T.C."/>
            <person name="Meister S."/>
            <person name="Miller J."/>
            <person name="Mobarry C."/>
            <person name="Mongin E."/>
            <person name="Murphy S.D."/>
            <person name="O'Brochta D.A."/>
            <person name="Pfannkoch C."/>
            <person name="Qi R."/>
            <person name="Regier M.A."/>
            <person name="Remington K."/>
            <person name="Shao H."/>
            <person name="Sharakhova M.V."/>
            <person name="Sitter C.D."/>
            <person name="Shetty J."/>
            <person name="Smith T.J."/>
            <person name="Strong R."/>
            <person name="Sun J."/>
            <person name="Thomasova D."/>
            <person name="Ton L.Q."/>
            <person name="Topalis P."/>
            <person name="Tu Z."/>
            <person name="Unger M.F."/>
            <person name="Walenz B."/>
            <person name="Wang A."/>
            <person name="Wang J."/>
            <person name="Wang M."/>
            <person name="Wang X."/>
            <person name="Woodford K.J."/>
            <person name="Wortman J.R."/>
            <person name="Wu M."/>
            <person name="Yao A."/>
            <person name="Zdobnov E.M."/>
            <person name="Zhang H."/>
            <person name="Zhao Q."/>
            <person name="Zhao S."/>
            <person name="Zhu S.C."/>
            <person name="Zhimulev I."/>
            <person name="Coluzzi M."/>
            <person name="della Torre A."/>
            <person name="Roth C.W."/>
            <person name="Louis C."/>
            <person name="Kalush F."/>
            <person name="Mural R.J."/>
            <person name="Myers E.W."/>
            <person name="Adams M.D."/>
            <person name="Smith H.O."/>
            <person name="Broder S."/>
            <person name="Gardner M.J."/>
            <person name="Fraser C.M."/>
            <person name="Birney E."/>
            <person name="Bork P."/>
            <person name="Brey P.T."/>
            <person name="Venter J.C."/>
            <person name="Weissenbach J."/>
            <person name="Kafatos F.C."/>
            <person name="Collins F.H."/>
            <person name="Hoffman S.L."/>
        </authorList>
    </citation>
    <scope>NUCLEOTIDE SEQUENCE [LARGE SCALE GENOMIC DNA]</scope>
    <source>
        <strain evidence="2">PEST</strain>
    </source>
</reference>
<reference evidence="2" key="3">
    <citation type="journal article" date="2004" name="Trends Parasitol.">
        <title>The Anopheles gambiae genome: an update.</title>
        <authorList>
            <person name="Mongin E."/>
            <person name="Louis C."/>
            <person name="Holt R.A."/>
            <person name="Birney E."/>
            <person name="Collins F.H."/>
        </authorList>
    </citation>
    <scope>NUCLEOTIDE SEQUENCE</scope>
    <source>
        <strain evidence="2">PEST</strain>
    </source>
</reference>
<reference evidence="2" key="4">
    <citation type="journal article" date="2007" name="Genome Biol.">
        <title>Update of the Anopheles gambiae PEST genome assembly.</title>
        <authorList>
            <person name="Sharakhova M.V."/>
            <person name="Hammond M.P."/>
            <person name="Lobo N.F."/>
            <person name="Krzywinski J."/>
            <person name="Unger M.F."/>
            <person name="Hillenmeyer M.E."/>
            <person name="Bruggner R.V."/>
            <person name="Birney E."/>
            <person name="Collins F.H."/>
        </authorList>
    </citation>
    <scope>NUCLEOTIDE SEQUENCE</scope>
    <source>
        <strain evidence="2">PEST</strain>
    </source>
</reference>
<dbReference type="VEuPathDB" id="VectorBase:AGAP011022"/>